<dbReference type="InterPro" id="IPR029063">
    <property type="entry name" value="SAM-dependent_MTases_sf"/>
</dbReference>
<organism evidence="1 2">
    <name type="scientific">Trichostrongylus colubriformis</name>
    <name type="common">Black scour worm</name>
    <dbReference type="NCBI Taxonomy" id="6319"/>
    <lineage>
        <taxon>Eukaryota</taxon>
        <taxon>Metazoa</taxon>
        <taxon>Ecdysozoa</taxon>
        <taxon>Nematoda</taxon>
        <taxon>Chromadorea</taxon>
        <taxon>Rhabditida</taxon>
        <taxon>Rhabditina</taxon>
        <taxon>Rhabditomorpha</taxon>
        <taxon>Strongyloidea</taxon>
        <taxon>Trichostrongylidae</taxon>
        <taxon>Trichostrongylus</taxon>
    </lineage>
</organism>
<comment type="caution">
    <text evidence="1">The sequence shown here is derived from an EMBL/GenBank/DDBJ whole genome shotgun (WGS) entry which is preliminary data.</text>
</comment>
<evidence type="ECO:0008006" key="3">
    <source>
        <dbReference type="Google" id="ProtNLM"/>
    </source>
</evidence>
<sequence>FKVNITVVELDALIVTVATKWFGVTETNHHHIVNQDGVEFLKNAEIKGLKYDVVFVDACMSGAVVCPVKTFRTANAMKMMKNVLKETGTIIINLARNETEERKFITECTEFKTLLLPTFKTCVELQYCSSVNLILICTPSALPNSDRQMAKLNDRLRSLKQLLKIDRYLMLREIVPVQPSCSFSEFREFE</sequence>
<evidence type="ECO:0000313" key="1">
    <source>
        <dbReference type="EMBL" id="KAK5983723.1"/>
    </source>
</evidence>
<keyword evidence="2" id="KW-1185">Reference proteome</keyword>
<proteinExistence type="predicted"/>
<accession>A0AAN8GDP0</accession>
<evidence type="ECO:0000313" key="2">
    <source>
        <dbReference type="Proteomes" id="UP001331761"/>
    </source>
</evidence>
<name>A0AAN8GDP0_TRICO</name>
<dbReference type="EMBL" id="WIXE01003680">
    <property type="protein sequence ID" value="KAK5983723.1"/>
    <property type="molecule type" value="Genomic_DNA"/>
</dbReference>
<protein>
    <recommendedName>
        <fullName evidence="3">PABS domain-containing protein</fullName>
    </recommendedName>
</protein>
<dbReference type="Proteomes" id="UP001331761">
    <property type="component" value="Unassembled WGS sequence"/>
</dbReference>
<feature type="non-terminal residue" evidence="1">
    <location>
        <position position="1"/>
    </location>
</feature>
<dbReference type="Pfam" id="PF01564">
    <property type="entry name" value="Spermine_synth"/>
    <property type="match status" value="1"/>
</dbReference>
<dbReference type="Gene3D" id="3.40.50.150">
    <property type="entry name" value="Vaccinia Virus protein VP39"/>
    <property type="match status" value="1"/>
</dbReference>
<dbReference type="SUPFAM" id="SSF53335">
    <property type="entry name" value="S-adenosyl-L-methionine-dependent methyltransferases"/>
    <property type="match status" value="1"/>
</dbReference>
<reference evidence="1 2" key="1">
    <citation type="submission" date="2019-10" db="EMBL/GenBank/DDBJ databases">
        <title>Assembly and Annotation for the nematode Trichostrongylus colubriformis.</title>
        <authorList>
            <person name="Martin J."/>
        </authorList>
    </citation>
    <scope>NUCLEOTIDE SEQUENCE [LARGE SCALE GENOMIC DNA]</scope>
    <source>
        <strain evidence="1">G859</strain>
        <tissue evidence="1">Whole worm</tissue>
    </source>
</reference>
<dbReference type="AlphaFoldDB" id="A0AAN8GDP0"/>
<gene>
    <name evidence="1" type="ORF">GCK32_014274</name>
</gene>